<gene>
    <name evidence="2" type="ORF">ElyMa_003862800</name>
</gene>
<dbReference type="EMBL" id="BMAT01007869">
    <property type="protein sequence ID" value="GFR73224.1"/>
    <property type="molecule type" value="Genomic_DNA"/>
</dbReference>
<keyword evidence="3" id="KW-1185">Reference proteome</keyword>
<comment type="caution">
    <text evidence="2">The sequence shown here is derived from an EMBL/GenBank/DDBJ whole genome shotgun (WGS) entry which is preliminary data.</text>
</comment>
<dbReference type="Proteomes" id="UP000762676">
    <property type="component" value="Unassembled WGS sequence"/>
</dbReference>
<sequence>MKTQLVSSVNLKTTLLLFRKAPYNTFLSRQSCQHSQTDSHLRTDAVIQQTVEANRVDSIGVTLGMVPKSSSDFTGRNFNSRPLIGRPDYDTPTAE</sequence>
<proteinExistence type="predicted"/>
<feature type="region of interest" description="Disordered" evidence="1">
    <location>
        <begin position="70"/>
        <end position="95"/>
    </location>
</feature>
<name>A0AAV4FJT9_9GAST</name>
<reference evidence="2 3" key="1">
    <citation type="journal article" date="2021" name="Elife">
        <title>Chloroplast acquisition without the gene transfer in kleptoplastic sea slugs, Plakobranchus ocellatus.</title>
        <authorList>
            <person name="Maeda T."/>
            <person name="Takahashi S."/>
            <person name="Yoshida T."/>
            <person name="Shimamura S."/>
            <person name="Takaki Y."/>
            <person name="Nagai Y."/>
            <person name="Toyoda A."/>
            <person name="Suzuki Y."/>
            <person name="Arimoto A."/>
            <person name="Ishii H."/>
            <person name="Satoh N."/>
            <person name="Nishiyama T."/>
            <person name="Hasebe M."/>
            <person name="Maruyama T."/>
            <person name="Minagawa J."/>
            <person name="Obokata J."/>
            <person name="Shigenobu S."/>
        </authorList>
    </citation>
    <scope>NUCLEOTIDE SEQUENCE [LARGE SCALE GENOMIC DNA]</scope>
</reference>
<evidence type="ECO:0000313" key="2">
    <source>
        <dbReference type="EMBL" id="GFR73224.1"/>
    </source>
</evidence>
<accession>A0AAV4FJT9</accession>
<protein>
    <submittedName>
        <fullName evidence="2">Uncharacterized protein</fullName>
    </submittedName>
</protein>
<feature type="compositionally biased region" description="Polar residues" evidence="1">
    <location>
        <begin position="70"/>
        <end position="80"/>
    </location>
</feature>
<evidence type="ECO:0000256" key="1">
    <source>
        <dbReference type="SAM" id="MobiDB-lite"/>
    </source>
</evidence>
<dbReference type="AlphaFoldDB" id="A0AAV4FJT9"/>
<evidence type="ECO:0000313" key="3">
    <source>
        <dbReference type="Proteomes" id="UP000762676"/>
    </source>
</evidence>
<organism evidence="2 3">
    <name type="scientific">Elysia marginata</name>
    <dbReference type="NCBI Taxonomy" id="1093978"/>
    <lineage>
        <taxon>Eukaryota</taxon>
        <taxon>Metazoa</taxon>
        <taxon>Spiralia</taxon>
        <taxon>Lophotrochozoa</taxon>
        <taxon>Mollusca</taxon>
        <taxon>Gastropoda</taxon>
        <taxon>Heterobranchia</taxon>
        <taxon>Euthyneura</taxon>
        <taxon>Panpulmonata</taxon>
        <taxon>Sacoglossa</taxon>
        <taxon>Placobranchoidea</taxon>
        <taxon>Plakobranchidae</taxon>
        <taxon>Elysia</taxon>
    </lineage>
</organism>